<evidence type="ECO:0000259" key="4">
    <source>
        <dbReference type="Pfam" id="PF13966"/>
    </source>
</evidence>
<keyword evidence="2" id="KW-0472">Membrane</keyword>
<keyword evidence="2" id="KW-1133">Transmembrane helix</keyword>
<gene>
    <name evidence="5" type="ORF">LTRI10_LOCUS2493</name>
</gene>
<feature type="transmembrane region" description="Helical" evidence="2">
    <location>
        <begin position="21"/>
        <end position="39"/>
    </location>
</feature>
<dbReference type="Pfam" id="PF13456">
    <property type="entry name" value="RVT_3"/>
    <property type="match status" value="1"/>
</dbReference>
<evidence type="ECO:0000313" key="5">
    <source>
        <dbReference type="EMBL" id="CAL1354696.1"/>
    </source>
</evidence>
<sequence length="581" mass="66769">MEKQGEAWKSLMLSPGGKETLLKAVFQVFPSFIMCLFLLPRSITTRMDAMLKRFFWSGSVSKRSIHWRAGRVLYAHKSEGGLGFRPFHIFNLALLAKQAWRILTNPDALWVRVLKALYFPRVDFTKAKKWSKASWIWSGIWEARKWMEKGIIKVIGSGRDTRLLHDPWLFVRPSPLGQNITTDSSVVADFIDPISREWRFDILEDFLSTAEIQDVAGSPIGPCSMKDYWAWRYTGQGNFIVKSAFHHFHHQVRRDRGEELTIPDSNKDRWKWLWGLSLPLKLKFFVWRASRGALATRHNLHARRCSPTSVCPVCDVLTENIHHCLFLCPHAANGWNLLYPELATPPPLTNVMEWLFSLSSTLSTDLIHNFIYLLWQTWKTRNENVFRDKALRPFAIVARAKEEAHRWRACPKKRTSSSHPQPAPPPDTPLPPPSTHAFEIHYDGSFFHDSQEPAYGVIITNDHGQVVDGKVEPMHCFSPIEAEVKALLKGALVAVDLHAPCLVRSDCLTLVKAIQVQSCLWSWRAAAWLGRILQIASDHPDIRFEWINRKLKSKADWVARSCARNQLSSEWIQIHDVSPLL</sequence>
<organism evidence="5 6">
    <name type="scientific">Linum trigynum</name>
    <dbReference type="NCBI Taxonomy" id="586398"/>
    <lineage>
        <taxon>Eukaryota</taxon>
        <taxon>Viridiplantae</taxon>
        <taxon>Streptophyta</taxon>
        <taxon>Embryophyta</taxon>
        <taxon>Tracheophyta</taxon>
        <taxon>Spermatophyta</taxon>
        <taxon>Magnoliopsida</taxon>
        <taxon>eudicotyledons</taxon>
        <taxon>Gunneridae</taxon>
        <taxon>Pentapetalae</taxon>
        <taxon>rosids</taxon>
        <taxon>fabids</taxon>
        <taxon>Malpighiales</taxon>
        <taxon>Linaceae</taxon>
        <taxon>Linum</taxon>
    </lineage>
</organism>
<dbReference type="InterPro" id="IPR012337">
    <property type="entry name" value="RNaseH-like_sf"/>
</dbReference>
<evidence type="ECO:0000259" key="3">
    <source>
        <dbReference type="Pfam" id="PF13456"/>
    </source>
</evidence>
<dbReference type="Pfam" id="PF13966">
    <property type="entry name" value="zf-RVT"/>
    <property type="match status" value="1"/>
</dbReference>
<feature type="domain" description="RNase H type-1" evidence="3">
    <location>
        <begin position="442"/>
        <end position="562"/>
    </location>
</feature>
<evidence type="ECO:0000256" key="1">
    <source>
        <dbReference type="SAM" id="MobiDB-lite"/>
    </source>
</evidence>
<feature type="domain" description="Reverse transcriptase zinc-binding" evidence="4">
    <location>
        <begin position="260"/>
        <end position="335"/>
    </location>
</feature>
<feature type="compositionally biased region" description="Basic residues" evidence="1">
    <location>
        <begin position="407"/>
        <end position="416"/>
    </location>
</feature>
<proteinExistence type="predicted"/>
<feature type="region of interest" description="Disordered" evidence="1">
    <location>
        <begin position="407"/>
        <end position="434"/>
    </location>
</feature>
<keyword evidence="2" id="KW-0812">Transmembrane</keyword>
<dbReference type="Proteomes" id="UP001497516">
    <property type="component" value="Chromosome 1"/>
</dbReference>
<dbReference type="GO" id="GO:0003676">
    <property type="term" value="F:nucleic acid binding"/>
    <property type="evidence" value="ECO:0007669"/>
    <property type="project" value="InterPro"/>
</dbReference>
<dbReference type="InterPro" id="IPR026960">
    <property type="entry name" value="RVT-Znf"/>
</dbReference>
<dbReference type="CDD" id="cd06222">
    <property type="entry name" value="RNase_H_like"/>
    <property type="match status" value="1"/>
</dbReference>
<protein>
    <recommendedName>
        <fullName evidence="7">Reverse transcriptase zinc-binding domain-containing protein</fullName>
    </recommendedName>
</protein>
<reference evidence="5 6" key="1">
    <citation type="submission" date="2024-04" db="EMBL/GenBank/DDBJ databases">
        <authorList>
            <person name="Fracassetti M."/>
        </authorList>
    </citation>
    <scope>NUCLEOTIDE SEQUENCE [LARGE SCALE GENOMIC DNA]</scope>
</reference>
<evidence type="ECO:0000313" key="6">
    <source>
        <dbReference type="Proteomes" id="UP001497516"/>
    </source>
</evidence>
<dbReference type="PANTHER" id="PTHR33116:SF86">
    <property type="entry name" value="REVERSE TRANSCRIPTASE DOMAIN-CONTAINING PROTEIN"/>
    <property type="match status" value="1"/>
</dbReference>
<evidence type="ECO:0000256" key="2">
    <source>
        <dbReference type="SAM" id="Phobius"/>
    </source>
</evidence>
<dbReference type="Gene3D" id="3.30.420.10">
    <property type="entry name" value="Ribonuclease H-like superfamily/Ribonuclease H"/>
    <property type="match status" value="1"/>
</dbReference>
<accession>A0AAV2CFN8</accession>
<dbReference type="PANTHER" id="PTHR33116">
    <property type="entry name" value="REVERSE TRANSCRIPTASE ZINC-BINDING DOMAIN-CONTAINING PROTEIN-RELATED-RELATED"/>
    <property type="match status" value="1"/>
</dbReference>
<dbReference type="SUPFAM" id="SSF53098">
    <property type="entry name" value="Ribonuclease H-like"/>
    <property type="match status" value="1"/>
</dbReference>
<dbReference type="AlphaFoldDB" id="A0AAV2CFN8"/>
<keyword evidence="6" id="KW-1185">Reference proteome</keyword>
<feature type="compositionally biased region" description="Pro residues" evidence="1">
    <location>
        <begin position="421"/>
        <end position="434"/>
    </location>
</feature>
<dbReference type="InterPro" id="IPR036397">
    <property type="entry name" value="RNaseH_sf"/>
</dbReference>
<dbReference type="InterPro" id="IPR002156">
    <property type="entry name" value="RNaseH_domain"/>
</dbReference>
<name>A0AAV2CFN8_9ROSI</name>
<dbReference type="GO" id="GO:0004523">
    <property type="term" value="F:RNA-DNA hybrid ribonuclease activity"/>
    <property type="evidence" value="ECO:0007669"/>
    <property type="project" value="InterPro"/>
</dbReference>
<evidence type="ECO:0008006" key="7">
    <source>
        <dbReference type="Google" id="ProtNLM"/>
    </source>
</evidence>
<dbReference type="EMBL" id="OZ034813">
    <property type="protein sequence ID" value="CAL1354696.1"/>
    <property type="molecule type" value="Genomic_DNA"/>
</dbReference>
<dbReference type="InterPro" id="IPR044730">
    <property type="entry name" value="RNase_H-like_dom_plant"/>
</dbReference>